<keyword evidence="1" id="KW-0812">Transmembrane</keyword>
<keyword evidence="1" id="KW-1133">Transmembrane helix</keyword>
<dbReference type="InParanoid" id="A0A061EPQ5"/>
<reference evidence="2 3" key="1">
    <citation type="journal article" date="2013" name="Genome Biol.">
        <title>The genome sequence of the most widely cultivated cacao type and its use to identify candidate genes regulating pod color.</title>
        <authorList>
            <person name="Motamayor J.C."/>
            <person name="Mockaitis K."/>
            <person name="Schmutz J."/>
            <person name="Haiminen N."/>
            <person name="Iii D.L."/>
            <person name="Cornejo O."/>
            <person name="Findley S.D."/>
            <person name="Zheng P."/>
            <person name="Utro F."/>
            <person name="Royaert S."/>
            <person name="Saski C."/>
            <person name="Jenkins J."/>
            <person name="Podicheti R."/>
            <person name="Zhao M."/>
            <person name="Scheffler B.E."/>
            <person name="Stack J.C."/>
            <person name="Feltus F.A."/>
            <person name="Mustiga G.M."/>
            <person name="Amores F."/>
            <person name="Phillips W."/>
            <person name="Marelli J.P."/>
            <person name="May G.D."/>
            <person name="Shapiro H."/>
            <person name="Ma J."/>
            <person name="Bustamante C.D."/>
            <person name="Schnell R.J."/>
            <person name="Main D."/>
            <person name="Gilbert D."/>
            <person name="Parida L."/>
            <person name="Kuhn D.N."/>
        </authorList>
    </citation>
    <scope>NUCLEOTIDE SEQUENCE [LARGE SCALE GENOMIC DNA]</scope>
    <source>
        <strain evidence="3">cv. Matina 1-6</strain>
    </source>
</reference>
<dbReference type="EMBL" id="CM001882">
    <property type="protein sequence ID" value="EOY06322.1"/>
    <property type="molecule type" value="Genomic_DNA"/>
</dbReference>
<dbReference type="Gramene" id="EOY06322">
    <property type="protein sequence ID" value="EOY06322"/>
    <property type="gene ID" value="TCM_021085"/>
</dbReference>
<proteinExistence type="predicted"/>
<gene>
    <name evidence="2" type="ORF">TCM_021085</name>
</gene>
<keyword evidence="3" id="KW-1185">Reference proteome</keyword>
<evidence type="ECO:0000313" key="2">
    <source>
        <dbReference type="EMBL" id="EOY06322.1"/>
    </source>
</evidence>
<evidence type="ECO:0000256" key="1">
    <source>
        <dbReference type="SAM" id="Phobius"/>
    </source>
</evidence>
<dbReference type="Proteomes" id="UP000026915">
    <property type="component" value="Chromosome 4"/>
</dbReference>
<name>A0A061EPQ5_THECC</name>
<accession>A0A061EPQ5</accession>
<dbReference type="HOGENOM" id="CLU_2459213_0_0_1"/>
<organism evidence="2 3">
    <name type="scientific">Theobroma cacao</name>
    <name type="common">Cacao</name>
    <name type="synonym">Cocoa</name>
    <dbReference type="NCBI Taxonomy" id="3641"/>
    <lineage>
        <taxon>Eukaryota</taxon>
        <taxon>Viridiplantae</taxon>
        <taxon>Streptophyta</taxon>
        <taxon>Embryophyta</taxon>
        <taxon>Tracheophyta</taxon>
        <taxon>Spermatophyta</taxon>
        <taxon>Magnoliopsida</taxon>
        <taxon>eudicotyledons</taxon>
        <taxon>Gunneridae</taxon>
        <taxon>Pentapetalae</taxon>
        <taxon>rosids</taxon>
        <taxon>malvids</taxon>
        <taxon>Malvales</taxon>
        <taxon>Malvaceae</taxon>
        <taxon>Byttnerioideae</taxon>
        <taxon>Theobroma</taxon>
    </lineage>
</organism>
<evidence type="ECO:0000313" key="3">
    <source>
        <dbReference type="Proteomes" id="UP000026915"/>
    </source>
</evidence>
<feature type="transmembrane region" description="Helical" evidence="1">
    <location>
        <begin position="45"/>
        <end position="66"/>
    </location>
</feature>
<dbReference type="AlphaFoldDB" id="A0A061EPQ5"/>
<protein>
    <submittedName>
        <fullName evidence="2">Uncharacterized protein</fullName>
    </submittedName>
</protein>
<keyword evidence="1" id="KW-0472">Membrane</keyword>
<sequence length="89" mass="9986">MHTSASTQQLGSEHCSFCSSFFLPPGLNCPGLLVESLHLKFIETILVFFLFPNFFTFKCISLYIVVDDDGRGFPWQNLGAPMVLRFGCC</sequence>